<dbReference type="InterPro" id="IPR014284">
    <property type="entry name" value="RNA_pol_sigma-70_dom"/>
</dbReference>
<evidence type="ECO:0000256" key="6">
    <source>
        <dbReference type="RuleBase" id="RU000716"/>
    </source>
</evidence>
<dbReference type="Gene3D" id="1.10.10.10">
    <property type="entry name" value="Winged helix-like DNA-binding domain superfamily/Winged helix DNA-binding domain"/>
    <property type="match status" value="1"/>
</dbReference>
<proteinExistence type="inferred from homology"/>
<dbReference type="CDD" id="cd06171">
    <property type="entry name" value="Sigma70_r4"/>
    <property type="match status" value="1"/>
</dbReference>
<keyword evidence="2 6" id="KW-0805">Transcription regulation</keyword>
<evidence type="ECO:0000259" key="9">
    <source>
        <dbReference type="Pfam" id="PF04545"/>
    </source>
</evidence>
<feature type="compositionally biased region" description="Basic residues" evidence="7">
    <location>
        <begin position="1"/>
        <end position="10"/>
    </location>
</feature>
<dbReference type="NCBIfam" id="NF007227">
    <property type="entry name" value="PRK09645.1"/>
    <property type="match status" value="1"/>
</dbReference>
<gene>
    <name evidence="10" type="ORF">CNX65_24785</name>
</gene>
<dbReference type="PANTHER" id="PTHR43133">
    <property type="entry name" value="RNA POLYMERASE ECF-TYPE SIGMA FACTO"/>
    <property type="match status" value="1"/>
</dbReference>
<keyword evidence="5 6" id="KW-0804">Transcription</keyword>
<dbReference type="GO" id="GO:0003677">
    <property type="term" value="F:DNA binding"/>
    <property type="evidence" value="ECO:0007669"/>
    <property type="project" value="UniProtKB-KW"/>
</dbReference>
<keyword evidence="11" id="KW-1185">Reference proteome</keyword>
<evidence type="ECO:0000256" key="1">
    <source>
        <dbReference type="ARBA" id="ARBA00010641"/>
    </source>
</evidence>
<evidence type="ECO:0000256" key="4">
    <source>
        <dbReference type="ARBA" id="ARBA00023125"/>
    </source>
</evidence>
<dbReference type="Pfam" id="PF04542">
    <property type="entry name" value="Sigma70_r2"/>
    <property type="match status" value="1"/>
</dbReference>
<feature type="region of interest" description="Disordered" evidence="7">
    <location>
        <begin position="100"/>
        <end position="120"/>
    </location>
</feature>
<comment type="similarity">
    <text evidence="1 6">Belongs to the sigma-70 factor family. ECF subfamily.</text>
</comment>
<dbReference type="InterPro" id="IPR007630">
    <property type="entry name" value="RNA_pol_sigma70_r4"/>
</dbReference>
<dbReference type="GO" id="GO:0006352">
    <property type="term" value="P:DNA-templated transcription initiation"/>
    <property type="evidence" value="ECO:0007669"/>
    <property type="project" value="InterPro"/>
</dbReference>
<dbReference type="EMBL" id="CP023445">
    <property type="protein sequence ID" value="ATE56092.1"/>
    <property type="molecule type" value="Genomic_DNA"/>
</dbReference>
<dbReference type="Gene3D" id="1.10.1740.10">
    <property type="match status" value="1"/>
</dbReference>
<name>A0A290ZAS8_9PSEU</name>
<evidence type="ECO:0000256" key="5">
    <source>
        <dbReference type="ARBA" id="ARBA00023163"/>
    </source>
</evidence>
<dbReference type="Pfam" id="PF04545">
    <property type="entry name" value="Sigma70_r4"/>
    <property type="match status" value="1"/>
</dbReference>
<keyword evidence="3 6" id="KW-0731">Sigma factor</keyword>
<dbReference type="GO" id="GO:0016987">
    <property type="term" value="F:sigma factor activity"/>
    <property type="evidence" value="ECO:0007669"/>
    <property type="project" value="UniProtKB-KW"/>
</dbReference>
<feature type="domain" description="RNA polymerase sigma-70 region 2" evidence="8">
    <location>
        <begin position="33"/>
        <end position="101"/>
    </location>
</feature>
<dbReference type="SUPFAM" id="SSF88946">
    <property type="entry name" value="Sigma2 domain of RNA polymerase sigma factors"/>
    <property type="match status" value="1"/>
</dbReference>
<feature type="region of interest" description="Disordered" evidence="7">
    <location>
        <begin position="1"/>
        <end position="22"/>
    </location>
</feature>
<evidence type="ECO:0000256" key="2">
    <source>
        <dbReference type="ARBA" id="ARBA00023015"/>
    </source>
</evidence>
<evidence type="ECO:0000256" key="3">
    <source>
        <dbReference type="ARBA" id="ARBA00023082"/>
    </source>
</evidence>
<dbReference type="InterPro" id="IPR013324">
    <property type="entry name" value="RNA_pol_sigma_r3/r4-like"/>
</dbReference>
<protein>
    <recommendedName>
        <fullName evidence="6">RNA polymerase sigma factor</fullName>
    </recommendedName>
</protein>
<keyword evidence="4 6" id="KW-0238">DNA-binding</keyword>
<dbReference type="InterPro" id="IPR039425">
    <property type="entry name" value="RNA_pol_sigma-70-like"/>
</dbReference>
<dbReference type="PROSITE" id="PS01063">
    <property type="entry name" value="SIGMA70_ECF"/>
    <property type="match status" value="1"/>
</dbReference>
<dbReference type="RefSeq" id="WP_096495915.1">
    <property type="nucleotide sequence ID" value="NZ_CP023445.1"/>
</dbReference>
<reference evidence="10" key="1">
    <citation type="submission" date="2017-09" db="EMBL/GenBank/DDBJ databases">
        <title>Complete Genome Sequence of ansamitocin-producing Bacterium Actinosynnema pretiosum X47.</title>
        <authorList>
            <person name="Cao G."/>
            <person name="Zong G."/>
            <person name="Zhong C."/>
            <person name="Fu J."/>
        </authorList>
    </citation>
    <scope>NUCLEOTIDE SEQUENCE [LARGE SCALE GENOMIC DNA]</scope>
    <source>
        <strain evidence="10">X47</strain>
    </source>
</reference>
<dbReference type="SUPFAM" id="SSF88659">
    <property type="entry name" value="Sigma3 and sigma4 domains of RNA polymerase sigma factors"/>
    <property type="match status" value="1"/>
</dbReference>
<dbReference type="InterPro" id="IPR013325">
    <property type="entry name" value="RNA_pol_sigma_r2"/>
</dbReference>
<dbReference type="PANTHER" id="PTHR43133:SF52">
    <property type="entry name" value="ECF RNA POLYMERASE SIGMA FACTOR SIGL"/>
    <property type="match status" value="1"/>
</dbReference>
<dbReference type="InterPro" id="IPR007627">
    <property type="entry name" value="RNA_pol_sigma70_r2"/>
</dbReference>
<feature type="compositionally biased region" description="Basic and acidic residues" evidence="7">
    <location>
        <begin position="11"/>
        <end position="22"/>
    </location>
</feature>
<evidence type="ECO:0000313" key="11">
    <source>
        <dbReference type="Proteomes" id="UP000218505"/>
    </source>
</evidence>
<dbReference type="AlphaFoldDB" id="A0A290ZAS8"/>
<dbReference type="KEGG" id="apre:CNX65_24785"/>
<dbReference type="Proteomes" id="UP000218505">
    <property type="component" value="Chromosome"/>
</dbReference>
<evidence type="ECO:0000256" key="7">
    <source>
        <dbReference type="SAM" id="MobiDB-lite"/>
    </source>
</evidence>
<sequence length="188" mass="21758">MLRVARQRRTQHQEERDRPLGEARPEDELIRRLYREFGSGLLGHAMRLTGSDRQWAEDIVQETLVRAWRNAEKLERDPVLLRSWLFTVARRLVIDDRRKRSVRPQESELTPSDEAPSHDEADRTLAAIVVAEAMNGLTQEHREAILETYLRDRTVGEAAEVLGVPPGTVKSRVYYALRALRRALQDRG</sequence>
<evidence type="ECO:0000313" key="10">
    <source>
        <dbReference type="EMBL" id="ATE56092.1"/>
    </source>
</evidence>
<dbReference type="NCBIfam" id="TIGR02937">
    <property type="entry name" value="sigma70-ECF"/>
    <property type="match status" value="1"/>
</dbReference>
<organism evidence="10 11">
    <name type="scientific">Actinosynnema pretiosum</name>
    <dbReference type="NCBI Taxonomy" id="42197"/>
    <lineage>
        <taxon>Bacteria</taxon>
        <taxon>Bacillati</taxon>
        <taxon>Actinomycetota</taxon>
        <taxon>Actinomycetes</taxon>
        <taxon>Pseudonocardiales</taxon>
        <taxon>Pseudonocardiaceae</taxon>
        <taxon>Actinosynnema</taxon>
    </lineage>
</organism>
<accession>A0A290ZAS8</accession>
<dbReference type="InterPro" id="IPR000838">
    <property type="entry name" value="RNA_pol_sigma70_ECF_CS"/>
</dbReference>
<evidence type="ECO:0000259" key="8">
    <source>
        <dbReference type="Pfam" id="PF04542"/>
    </source>
</evidence>
<dbReference type="InterPro" id="IPR036388">
    <property type="entry name" value="WH-like_DNA-bd_sf"/>
</dbReference>
<feature type="domain" description="RNA polymerase sigma-70 region 4" evidence="9">
    <location>
        <begin position="133"/>
        <end position="181"/>
    </location>
</feature>